<reference evidence="2" key="1">
    <citation type="journal article" date="2019" name="Int. J. Syst. Evol. Microbiol.">
        <title>The Global Catalogue of Microorganisms (GCM) 10K type strain sequencing project: providing services to taxonomists for standard genome sequencing and annotation.</title>
        <authorList>
            <consortium name="The Broad Institute Genomics Platform"/>
            <consortium name="The Broad Institute Genome Sequencing Center for Infectious Disease"/>
            <person name="Wu L."/>
            <person name="Ma J."/>
        </authorList>
    </citation>
    <scope>NUCLEOTIDE SEQUENCE [LARGE SCALE GENOMIC DNA]</scope>
    <source>
        <strain evidence="2">JCM 14303</strain>
    </source>
</reference>
<evidence type="ECO:0008006" key="3">
    <source>
        <dbReference type="Google" id="ProtNLM"/>
    </source>
</evidence>
<gene>
    <name evidence="1" type="ORF">GCM10009741_39540</name>
</gene>
<sequence length="488" mass="53925">MVGDPNLVESDVELLELQAFDKTQAKQFIKKKLDRVGDRSQRVERAQKLIERDAGGFGIYGSPFFLSEFVELIRGDKFSIAKLGAREFVDFLVQVAYKRERERQGHGFSDDEQQRFLEAIALDMLQSGAAYYALEDLEVFALEAIASSQETINVPDPEGRRRVSKLFSHHFLSAEEGQVGSSQAATIRHQVWRDYYQGTSLARALVPALPEALLVLNRRDLSDGVARSVVAAIGAELTVPQQFVVKFNDVGLRNVLRLLSAAVPVGDDGQLNAVPSDLSERLSGRDFRDVTISGLDLRGKDLRHTNLSGALFSNCDLRDVAWDGALLSGTAFVGCSVDSRLSTATNASSTIDDIEYFGPQLSDRWAEPILTDITNPAEMRESQEDYVLRIIAGRLAKFYRGGRLDSAISWPAFMGGLPPIDRDFVIRRVVRALKTEGFVAEDRGAHGSRPPFILTGDVGRRQDVLLLIHDGVAGETIQAVCDRLVRKA</sequence>
<dbReference type="EMBL" id="BAAANC010000002">
    <property type="protein sequence ID" value="GAA1533303.1"/>
    <property type="molecule type" value="Genomic_DNA"/>
</dbReference>
<comment type="caution">
    <text evidence="1">The sequence shown here is derived from an EMBL/GenBank/DDBJ whole genome shotgun (WGS) entry which is preliminary data.</text>
</comment>
<keyword evidence="2" id="KW-1185">Reference proteome</keyword>
<dbReference type="Pfam" id="PF00805">
    <property type="entry name" value="Pentapeptide"/>
    <property type="match status" value="1"/>
</dbReference>
<accession>A0ABP4LX31</accession>
<organism evidence="1 2">
    <name type="scientific">Kribbella lupini</name>
    <dbReference type="NCBI Taxonomy" id="291602"/>
    <lineage>
        <taxon>Bacteria</taxon>
        <taxon>Bacillati</taxon>
        <taxon>Actinomycetota</taxon>
        <taxon>Actinomycetes</taxon>
        <taxon>Propionibacteriales</taxon>
        <taxon>Kribbellaceae</taxon>
        <taxon>Kribbella</taxon>
    </lineage>
</organism>
<name>A0ABP4LX31_9ACTN</name>
<dbReference type="InterPro" id="IPR001646">
    <property type="entry name" value="5peptide_repeat"/>
</dbReference>
<evidence type="ECO:0000313" key="1">
    <source>
        <dbReference type="EMBL" id="GAA1533303.1"/>
    </source>
</evidence>
<dbReference type="Gene3D" id="2.160.20.80">
    <property type="entry name" value="E3 ubiquitin-protein ligase SopA"/>
    <property type="match status" value="1"/>
</dbReference>
<proteinExistence type="predicted"/>
<protein>
    <recommendedName>
        <fullName evidence="3">Pentapeptide repeat protein</fullName>
    </recommendedName>
</protein>
<dbReference type="Proteomes" id="UP001500363">
    <property type="component" value="Unassembled WGS sequence"/>
</dbReference>
<evidence type="ECO:0000313" key="2">
    <source>
        <dbReference type="Proteomes" id="UP001500363"/>
    </source>
</evidence>
<dbReference type="SUPFAM" id="SSF141571">
    <property type="entry name" value="Pentapeptide repeat-like"/>
    <property type="match status" value="1"/>
</dbReference>